<dbReference type="NCBIfam" id="TIGR01351">
    <property type="entry name" value="adk"/>
    <property type="match status" value="1"/>
</dbReference>
<feature type="binding site" evidence="5">
    <location>
        <begin position="10"/>
        <end position="15"/>
    </location>
    <ligand>
        <name>ATP</name>
        <dbReference type="ChEBI" id="CHEBI:30616"/>
    </ligand>
</feature>
<feature type="binding site" evidence="5">
    <location>
        <position position="167"/>
    </location>
    <ligand>
        <name>AMP</name>
        <dbReference type="ChEBI" id="CHEBI:456215"/>
    </ligand>
</feature>
<dbReference type="InterPro" id="IPR027417">
    <property type="entry name" value="P-loop_NTPase"/>
</dbReference>
<comment type="subunit">
    <text evidence="5 7">Monomer.</text>
</comment>
<dbReference type="Pfam" id="PF00406">
    <property type="entry name" value="ADK"/>
    <property type="match status" value="1"/>
</dbReference>
<dbReference type="EMBL" id="JBBMRA010000001">
    <property type="protein sequence ID" value="MEM5535111.1"/>
    <property type="molecule type" value="Genomic_DNA"/>
</dbReference>
<dbReference type="InterPro" id="IPR007862">
    <property type="entry name" value="Adenylate_kinase_lid-dom"/>
</dbReference>
<feature type="binding site" evidence="5">
    <location>
        <position position="31"/>
    </location>
    <ligand>
        <name>AMP</name>
        <dbReference type="ChEBI" id="CHEBI:456215"/>
    </ligand>
</feature>
<feature type="region of interest" description="LID" evidence="5">
    <location>
        <begin position="122"/>
        <end position="159"/>
    </location>
</feature>
<name>A0ABU9TNY9_9GAMM</name>
<evidence type="ECO:0000256" key="1">
    <source>
        <dbReference type="ARBA" id="ARBA00022679"/>
    </source>
</evidence>
<dbReference type="PANTHER" id="PTHR23359">
    <property type="entry name" value="NUCLEOTIDE KINASE"/>
    <property type="match status" value="1"/>
</dbReference>
<feature type="binding site" evidence="5">
    <location>
        <position position="203"/>
    </location>
    <ligand>
        <name>ATP</name>
        <dbReference type="ChEBI" id="CHEBI:30616"/>
    </ligand>
</feature>
<keyword evidence="3 5" id="KW-0547">Nucleotide-binding</keyword>
<feature type="binding site" evidence="5">
    <location>
        <begin position="57"/>
        <end position="59"/>
    </location>
    <ligand>
        <name>AMP</name>
        <dbReference type="ChEBI" id="CHEBI:456215"/>
    </ligand>
</feature>
<comment type="caution">
    <text evidence="9">The sequence shown here is derived from an EMBL/GenBank/DDBJ whole genome shotgun (WGS) entry which is preliminary data.</text>
</comment>
<evidence type="ECO:0000313" key="10">
    <source>
        <dbReference type="Proteomes" id="UP001449225"/>
    </source>
</evidence>
<dbReference type="InterPro" id="IPR006259">
    <property type="entry name" value="Adenyl_kin_sub"/>
</dbReference>
<dbReference type="InterPro" id="IPR033690">
    <property type="entry name" value="Adenylat_kinase_CS"/>
</dbReference>
<comment type="similarity">
    <text evidence="5 6">Belongs to the adenylate kinase family.</text>
</comment>
<dbReference type="NCBIfam" id="NF011100">
    <property type="entry name" value="PRK14527.1"/>
    <property type="match status" value="1"/>
</dbReference>
<comment type="pathway">
    <text evidence="5">Purine metabolism; AMP biosynthesis via salvage pathway; AMP from ADP: step 1/1.</text>
</comment>
<gene>
    <name evidence="5 9" type="primary">adk</name>
    <name evidence="9" type="ORF">WNY58_01785</name>
</gene>
<reference evidence="9 10" key="1">
    <citation type="submission" date="2024-03" db="EMBL/GenBank/DDBJ databases">
        <title>Community enrichment and isolation of bacterial strains for fucoidan degradation.</title>
        <authorList>
            <person name="Sichert A."/>
        </authorList>
    </citation>
    <scope>NUCLEOTIDE SEQUENCE [LARGE SCALE GENOMIC DNA]</scope>
    <source>
        <strain evidence="9 10">AS76</strain>
    </source>
</reference>
<dbReference type="GO" id="GO:0004017">
    <property type="term" value="F:AMP kinase activity"/>
    <property type="evidence" value="ECO:0007669"/>
    <property type="project" value="UniProtKB-EC"/>
</dbReference>
<dbReference type="NCBIfam" id="NF001381">
    <property type="entry name" value="PRK00279.1-3"/>
    <property type="match status" value="1"/>
</dbReference>
<comment type="caution">
    <text evidence="5">Lacks conserved residue(s) required for the propagation of feature annotation.</text>
</comment>
<proteinExistence type="inferred from homology"/>
<dbReference type="PROSITE" id="PS00113">
    <property type="entry name" value="ADENYLATE_KINASE"/>
    <property type="match status" value="1"/>
</dbReference>
<dbReference type="NCBIfam" id="NF001380">
    <property type="entry name" value="PRK00279.1-2"/>
    <property type="match status" value="1"/>
</dbReference>
<feature type="region of interest" description="NMP" evidence="5">
    <location>
        <begin position="30"/>
        <end position="59"/>
    </location>
</feature>
<feature type="binding site" evidence="5">
    <location>
        <begin position="85"/>
        <end position="88"/>
    </location>
    <ligand>
        <name>AMP</name>
        <dbReference type="ChEBI" id="CHEBI:456215"/>
    </ligand>
</feature>
<comment type="domain">
    <text evidence="5">Consists of three domains, a large central CORE domain and two small peripheral domains, NMPbind and LID, which undergo movements during catalysis. The LID domain closes over the site of phosphoryl transfer upon ATP binding. Assembling and dissambling the active center during each catalytic cycle provides an effective means to prevent ATP hydrolysis.</text>
</comment>
<keyword evidence="2 5" id="KW-0545">Nucleotide biosynthesis</keyword>
<feature type="binding site" evidence="5">
    <location>
        <position position="123"/>
    </location>
    <ligand>
        <name>ATP</name>
        <dbReference type="ChEBI" id="CHEBI:30616"/>
    </ligand>
</feature>
<dbReference type="Gene3D" id="3.40.50.300">
    <property type="entry name" value="P-loop containing nucleotide triphosphate hydrolases"/>
    <property type="match status" value="1"/>
</dbReference>
<dbReference type="EC" id="2.7.4.3" evidence="5 7"/>
<keyword evidence="4 5" id="KW-0418">Kinase</keyword>
<evidence type="ECO:0000256" key="7">
    <source>
        <dbReference type="RuleBase" id="RU003331"/>
    </source>
</evidence>
<dbReference type="SUPFAM" id="SSF52540">
    <property type="entry name" value="P-loop containing nucleoside triphosphate hydrolases"/>
    <property type="match status" value="1"/>
</dbReference>
<keyword evidence="5" id="KW-0963">Cytoplasm</keyword>
<evidence type="ECO:0000313" key="9">
    <source>
        <dbReference type="EMBL" id="MEM5535111.1"/>
    </source>
</evidence>
<evidence type="ECO:0000259" key="8">
    <source>
        <dbReference type="Pfam" id="PF05191"/>
    </source>
</evidence>
<dbReference type="InterPro" id="IPR000850">
    <property type="entry name" value="Adenylat/UMP-CMP_kin"/>
</dbReference>
<dbReference type="NCBIfam" id="NF001379">
    <property type="entry name" value="PRK00279.1-1"/>
    <property type="match status" value="1"/>
</dbReference>
<dbReference type="Proteomes" id="UP001449225">
    <property type="component" value="Unassembled WGS sequence"/>
</dbReference>
<keyword evidence="5 7" id="KW-0067">ATP-binding</keyword>
<evidence type="ECO:0000256" key="6">
    <source>
        <dbReference type="RuleBase" id="RU003330"/>
    </source>
</evidence>
<dbReference type="Pfam" id="PF05191">
    <property type="entry name" value="ADK_lid"/>
    <property type="match status" value="1"/>
</dbReference>
<dbReference type="CDD" id="cd01428">
    <property type="entry name" value="ADK"/>
    <property type="match status" value="1"/>
</dbReference>
<evidence type="ECO:0000256" key="3">
    <source>
        <dbReference type="ARBA" id="ARBA00022741"/>
    </source>
</evidence>
<feature type="binding site" evidence="5">
    <location>
        <position position="92"/>
    </location>
    <ligand>
        <name>AMP</name>
        <dbReference type="ChEBI" id="CHEBI:456215"/>
    </ligand>
</feature>
<dbReference type="PRINTS" id="PR00094">
    <property type="entry name" value="ADENYLTKNASE"/>
</dbReference>
<dbReference type="HAMAP" id="MF_00235">
    <property type="entry name" value="Adenylate_kinase_Adk"/>
    <property type="match status" value="1"/>
</dbReference>
<comment type="catalytic activity">
    <reaction evidence="5 7">
        <text>AMP + ATP = 2 ADP</text>
        <dbReference type="Rhea" id="RHEA:12973"/>
        <dbReference type="ChEBI" id="CHEBI:30616"/>
        <dbReference type="ChEBI" id="CHEBI:456215"/>
        <dbReference type="ChEBI" id="CHEBI:456216"/>
        <dbReference type="EC" id="2.7.4.3"/>
    </reaction>
</comment>
<accession>A0ABU9TNY9</accession>
<keyword evidence="1 5" id="KW-0808">Transferase</keyword>
<feature type="domain" description="Adenylate kinase active site lid" evidence="8">
    <location>
        <begin position="123"/>
        <end position="158"/>
    </location>
</feature>
<keyword evidence="10" id="KW-1185">Reference proteome</keyword>
<evidence type="ECO:0000256" key="2">
    <source>
        <dbReference type="ARBA" id="ARBA00022727"/>
    </source>
</evidence>
<dbReference type="RefSeq" id="WP_067983098.1">
    <property type="nucleotide sequence ID" value="NZ_CAXBCE010000054.1"/>
</dbReference>
<feature type="binding site" evidence="5">
    <location>
        <position position="36"/>
    </location>
    <ligand>
        <name>AMP</name>
        <dbReference type="ChEBI" id="CHEBI:456215"/>
    </ligand>
</feature>
<evidence type="ECO:0000256" key="5">
    <source>
        <dbReference type="HAMAP-Rule" id="MF_00235"/>
    </source>
</evidence>
<protein>
    <recommendedName>
        <fullName evidence="5 7">Adenylate kinase</fullName>
        <shortName evidence="5">AK</shortName>
        <ecNumber evidence="5 7">2.7.4.3</ecNumber>
    </recommendedName>
    <alternativeName>
        <fullName evidence="5">ATP-AMP transphosphorylase</fullName>
    </alternativeName>
    <alternativeName>
        <fullName evidence="5">ATP:AMP phosphotransferase</fullName>
    </alternativeName>
    <alternativeName>
        <fullName evidence="5">Adenylate monophosphate kinase</fullName>
    </alternativeName>
</protein>
<evidence type="ECO:0000256" key="4">
    <source>
        <dbReference type="ARBA" id="ARBA00022777"/>
    </source>
</evidence>
<organism evidence="9 10">
    <name type="scientific">Neptuniibacter pectenicola</name>
    <dbReference type="NCBI Taxonomy" id="1806669"/>
    <lineage>
        <taxon>Bacteria</taxon>
        <taxon>Pseudomonadati</taxon>
        <taxon>Pseudomonadota</taxon>
        <taxon>Gammaproteobacteria</taxon>
        <taxon>Oceanospirillales</taxon>
        <taxon>Oceanospirillaceae</taxon>
        <taxon>Neptuniibacter</taxon>
    </lineage>
</organism>
<comment type="function">
    <text evidence="5">Catalyzes the reversible transfer of the terminal phosphate group between ATP and AMP. Plays an important role in cellular energy homeostasis and in adenine nucleotide metabolism.</text>
</comment>
<sequence length="219" mass="23516">MRIILLGAPGAGKGTQAQYITEKYGIPQISTGDMLRAAVKAGTPLGVKAKEVMDAGQLVSDDIIIGLVKERIAEADCAKGFLFDGFPRTLPQADALKDAGVKIDAVVEIDVADEEIVKRMAGRRVHPGSGRTYHVIFNPPKVEGKDDVTGEDLVQRADDAEDTVRDRLNVYHDQTAPLINYYKGWGETNAATAPAYVYVAGVGSVDDIRDKVFEGLASV</sequence>
<feature type="binding site" evidence="5">
    <location>
        <begin position="132"/>
        <end position="133"/>
    </location>
    <ligand>
        <name>ATP</name>
        <dbReference type="ChEBI" id="CHEBI:30616"/>
    </ligand>
</feature>
<comment type="subcellular location">
    <subcellularLocation>
        <location evidence="5 7">Cytoplasm</location>
    </subcellularLocation>
</comment>
<feature type="binding site" evidence="5">
    <location>
        <position position="156"/>
    </location>
    <ligand>
        <name>AMP</name>
        <dbReference type="ChEBI" id="CHEBI:456215"/>
    </ligand>
</feature>